<evidence type="ECO:0000256" key="4">
    <source>
        <dbReference type="ARBA" id="ARBA00022833"/>
    </source>
</evidence>
<dbReference type="CDD" id="cd06262">
    <property type="entry name" value="metallo-hydrolase-like_MBL-fold"/>
    <property type="match status" value="1"/>
</dbReference>
<keyword evidence="2" id="KW-0479">Metal-binding</keyword>
<evidence type="ECO:0000256" key="3">
    <source>
        <dbReference type="ARBA" id="ARBA00022801"/>
    </source>
</evidence>
<dbReference type="AlphaFoldDB" id="A0A6J7FVY1"/>
<protein>
    <submittedName>
        <fullName evidence="6">Unannotated protein</fullName>
    </submittedName>
</protein>
<reference evidence="6" key="1">
    <citation type="submission" date="2020-05" db="EMBL/GenBank/DDBJ databases">
        <authorList>
            <person name="Chiriac C."/>
            <person name="Salcher M."/>
            <person name="Ghai R."/>
            <person name="Kavagutti S V."/>
        </authorList>
    </citation>
    <scope>NUCLEOTIDE SEQUENCE</scope>
</reference>
<evidence type="ECO:0000259" key="5">
    <source>
        <dbReference type="SMART" id="SM00849"/>
    </source>
</evidence>
<evidence type="ECO:0000256" key="1">
    <source>
        <dbReference type="ARBA" id="ARBA00001947"/>
    </source>
</evidence>
<keyword evidence="3" id="KW-0378">Hydrolase</keyword>
<dbReference type="EMBL" id="CAFBMR010000001">
    <property type="protein sequence ID" value="CAB4899466.1"/>
    <property type="molecule type" value="Genomic_DNA"/>
</dbReference>
<organism evidence="6">
    <name type="scientific">freshwater metagenome</name>
    <dbReference type="NCBI Taxonomy" id="449393"/>
    <lineage>
        <taxon>unclassified sequences</taxon>
        <taxon>metagenomes</taxon>
        <taxon>ecological metagenomes</taxon>
    </lineage>
</organism>
<gene>
    <name evidence="6" type="ORF">UFOPK3610_00038</name>
</gene>
<evidence type="ECO:0000256" key="2">
    <source>
        <dbReference type="ARBA" id="ARBA00022723"/>
    </source>
</evidence>
<accession>A0A6J7FVY1</accession>
<dbReference type="GO" id="GO:0046872">
    <property type="term" value="F:metal ion binding"/>
    <property type="evidence" value="ECO:0007669"/>
    <property type="project" value="UniProtKB-KW"/>
</dbReference>
<comment type="cofactor">
    <cofactor evidence="1">
        <name>Zn(2+)</name>
        <dbReference type="ChEBI" id="CHEBI:29105"/>
    </cofactor>
</comment>
<sequence>MLISGFPAGPWGTNFFVLAPAPGSECVIVDPGQGCGPRLREILAENRLLPVAVLLTHGHIDHIWSVTPLTKDHGIPAYIHPEDRYRLADPIGSTFTMSRDQLLSMTSGELELTDPQDVRTLDDGEMLDIAGLTFRVAHAPGHTEGSVVFEIPRQQEQPPIVLSGDVLFEGSIGRTDLPGGDLAAMDRSLRNVILSMDDDAVVLPGHGGRTTIGRERASNPYLRQVLDGGFIAPPRRGV</sequence>
<dbReference type="Gene3D" id="3.60.15.10">
    <property type="entry name" value="Ribonuclease Z/Hydroxyacylglutathione hydrolase-like"/>
    <property type="match status" value="1"/>
</dbReference>
<dbReference type="InterPro" id="IPR036866">
    <property type="entry name" value="RibonucZ/Hydroxyglut_hydro"/>
</dbReference>
<proteinExistence type="predicted"/>
<dbReference type="SMART" id="SM00849">
    <property type="entry name" value="Lactamase_B"/>
    <property type="match status" value="1"/>
</dbReference>
<dbReference type="SUPFAM" id="SSF56281">
    <property type="entry name" value="Metallo-hydrolase/oxidoreductase"/>
    <property type="match status" value="1"/>
</dbReference>
<keyword evidence="4" id="KW-0862">Zinc</keyword>
<dbReference type="PANTHER" id="PTHR46233">
    <property type="entry name" value="HYDROXYACYLGLUTATHIONE HYDROLASE GLOC"/>
    <property type="match status" value="1"/>
</dbReference>
<feature type="domain" description="Metallo-beta-lactamase" evidence="5">
    <location>
        <begin position="12"/>
        <end position="206"/>
    </location>
</feature>
<evidence type="ECO:0000313" key="6">
    <source>
        <dbReference type="EMBL" id="CAB4899466.1"/>
    </source>
</evidence>
<dbReference type="InterPro" id="IPR001279">
    <property type="entry name" value="Metallo-B-lactamas"/>
</dbReference>
<name>A0A6J7FVY1_9ZZZZ</name>
<dbReference type="PANTHER" id="PTHR46233:SF3">
    <property type="entry name" value="HYDROXYACYLGLUTATHIONE HYDROLASE GLOC"/>
    <property type="match status" value="1"/>
</dbReference>
<dbReference type="GO" id="GO:0016787">
    <property type="term" value="F:hydrolase activity"/>
    <property type="evidence" value="ECO:0007669"/>
    <property type="project" value="UniProtKB-KW"/>
</dbReference>
<dbReference type="InterPro" id="IPR051453">
    <property type="entry name" value="MBL_Glyoxalase_II"/>
</dbReference>
<dbReference type="Pfam" id="PF00753">
    <property type="entry name" value="Lactamase_B"/>
    <property type="match status" value="1"/>
</dbReference>